<evidence type="ECO:0000313" key="2">
    <source>
        <dbReference type="Proteomes" id="UP001596516"/>
    </source>
</evidence>
<comment type="caution">
    <text evidence="1">The sequence shown here is derived from an EMBL/GenBank/DDBJ whole genome shotgun (WGS) entry which is preliminary data.</text>
</comment>
<reference evidence="2" key="1">
    <citation type="journal article" date="2019" name="Int. J. Syst. Evol. Microbiol.">
        <title>The Global Catalogue of Microorganisms (GCM) 10K type strain sequencing project: providing services to taxonomists for standard genome sequencing and annotation.</title>
        <authorList>
            <consortium name="The Broad Institute Genomics Platform"/>
            <consortium name="The Broad Institute Genome Sequencing Center for Infectious Disease"/>
            <person name="Wu L."/>
            <person name="Ma J."/>
        </authorList>
    </citation>
    <scope>NUCLEOTIDE SEQUENCE [LARGE SCALE GENOMIC DNA]</scope>
    <source>
        <strain evidence="2">CGMCC 1.12750</strain>
    </source>
</reference>
<dbReference type="Proteomes" id="UP001596516">
    <property type="component" value="Unassembled WGS sequence"/>
</dbReference>
<proteinExistence type="predicted"/>
<evidence type="ECO:0000313" key="1">
    <source>
        <dbReference type="EMBL" id="MFC7706210.1"/>
    </source>
</evidence>
<name>A0ABW2URP9_9RHOB</name>
<sequence length="34" mass="4067">MLEPQDDGSLVVRFEAAGWLEMTWHLYQWGTRSR</sequence>
<keyword evidence="2" id="KW-1185">Reference proteome</keyword>
<dbReference type="EMBL" id="JBHTFQ010000015">
    <property type="protein sequence ID" value="MFC7706210.1"/>
    <property type="molecule type" value="Genomic_DNA"/>
</dbReference>
<organism evidence="1 2">
    <name type="scientific">Plastorhodobacter daqingensis</name>
    <dbReference type="NCBI Taxonomy" id="1387281"/>
    <lineage>
        <taxon>Bacteria</taxon>
        <taxon>Pseudomonadati</taxon>
        <taxon>Pseudomonadota</taxon>
        <taxon>Alphaproteobacteria</taxon>
        <taxon>Rhodobacterales</taxon>
        <taxon>Paracoccaceae</taxon>
        <taxon>Plastorhodobacter</taxon>
    </lineage>
</organism>
<gene>
    <name evidence="1" type="ORF">ACFQXB_18725</name>
</gene>
<protein>
    <submittedName>
        <fullName evidence="1">Uncharacterized protein</fullName>
    </submittedName>
</protein>
<dbReference type="RefSeq" id="WP_377406774.1">
    <property type="nucleotide sequence ID" value="NZ_JBHTFQ010000015.1"/>
</dbReference>
<accession>A0ABW2URP9</accession>